<dbReference type="PANTHER" id="PTHR15680:SF9">
    <property type="entry name" value="LARGE RIBOSOMAL SUBUNIT PROTEIN BL19M"/>
    <property type="match status" value="1"/>
</dbReference>
<keyword evidence="3 4" id="KW-0687">Ribonucleoprotein</keyword>
<organism evidence="5 6">
    <name type="scientific">Candidatus Woesebacteria bacterium GW2011_GWD1_38_10</name>
    <dbReference type="NCBI Taxonomy" id="1618592"/>
    <lineage>
        <taxon>Bacteria</taxon>
        <taxon>Candidatus Woeseibacteriota</taxon>
    </lineage>
</organism>
<gene>
    <name evidence="5" type="ORF">US67_C0011G0013</name>
</gene>
<comment type="similarity">
    <text evidence="1 4">Belongs to the bacterial ribosomal protein bL19 family.</text>
</comment>
<name>A0A0G0IFT9_9BACT</name>
<proteinExistence type="inferred from homology"/>
<evidence type="ECO:0000256" key="2">
    <source>
        <dbReference type="ARBA" id="ARBA00022980"/>
    </source>
</evidence>
<dbReference type="Proteomes" id="UP000034366">
    <property type="component" value="Unassembled WGS sequence"/>
</dbReference>
<dbReference type="AlphaFoldDB" id="A0A0G0IFT9"/>
<reference evidence="5 6" key="1">
    <citation type="journal article" date="2015" name="Nature">
        <title>rRNA introns, odd ribosomes, and small enigmatic genomes across a large radiation of phyla.</title>
        <authorList>
            <person name="Brown C.T."/>
            <person name="Hug L.A."/>
            <person name="Thomas B.C."/>
            <person name="Sharon I."/>
            <person name="Castelle C.J."/>
            <person name="Singh A."/>
            <person name="Wilkins M.J."/>
            <person name="Williams K.H."/>
            <person name="Banfield J.F."/>
        </authorList>
    </citation>
    <scope>NUCLEOTIDE SEQUENCE [LARGE SCALE GENOMIC DNA]</scope>
</reference>
<dbReference type="Pfam" id="PF01245">
    <property type="entry name" value="Ribosomal_L19"/>
    <property type="match status" value="1"/>
</dbReference>
<dbReference type="GO" id="GO:0003735">
    <property type="term" value="F:structural constituent of ribosome"/>
    <property type="evidence" value="ECO:0007669"/>
    <property type="project" value="InterPro"/>
</dbReference>
<dbReference type="SUPFAM" id="SSF50104">
    <property type="entry name" value="Translation proteins SH3-like domain"/>
    <property type="match status" value="1"/>
</dbReference>
<keyword evidence="2 5" id="KW-0689">Ribosomal protein</keyword>
<dbReference type="PRINTS" id="PR00061">
    <property type="entry name" value="RIBOSOMALL19"/>
</dbReference>
<dbReference type="GO" id="GO:0006412">
    <property type="term" value="P:translation"/>
    <property type="evidence" value="ECO:0007669"/>
    <property type="project" value="InterPro"/>
</dbReference>
<dbReference type="GO" id="GO:0022625">
    <property type="term" value="C:cytosolic large ribosomal subunit"/>
    <property type="evidence" value="ECO:0007669"/>
    <property type="project" value="TreeGrafter"/>
</dbReference>
<evidence type="ECO:0000256" key="1">
    <source>
        <dbReference type="ARBA" id="ARBA00005781"/>
    </source>
</evidence>
<dbReference type="EMBL" id="LBTW01000011">
    <property type="protein sequence ID" value="KKQ49860.1"/>
    <property type="molecule type" value="Genomic_DNA"/>
</dbReference>
<evidence type="ECO:0000256" key="4">
    <source>
        <dbReference type="RuleBase" id="RU000559"/>
    </source>
</evidence>
<dbReference type="Gene3D" id="2.30.30.790">
    <property type="match status" value="1"/>
</dbReference>
<dbReference type="InterPro" id="IPR038657">
    <property type="entry name" value="Ribosomal_bL19_sf"/>
</dbReference>
<evidence type="ECO:0000313" key="5">
    <source>
        <dbReference type="EMBL" id="KKQ49860.1"/>
    </source>
</evidence>
<comment type="function">
    <text evidence="4">This protein is located at the 30S-50S ribosomal subunit interface and may play a role in the structure and function of the aminoacyl-tRNA binding site.</text>
</comment>
<sequence length="124" mass="14047">MTNTFSFNDVSIGVGDKVKITTKTVESGKARKQIFIGTIIKIKGDRESKSITVRRIGANLIGIERMFPVNHNIIEDISVTKEGLRGSKKAKLYYIRDKSKKDIERIYSRNIRKDSKIKTSGTKK</sequence>
<accession>A0A0G0IFT9</accession>
<evidence type="ECO:0000256" key="3">
    <source>
        <dbReference type="ARBA" id="ARBA00023274"/>
    </source>
</evidence>
<dbReference type="InterPro" id="IPR008991">
    <property type="entry name" value="Translation_prot_SH3-like_sf"/>
</dbReference>
<dbReference type="PANTHER" id="PTHR15680">
    <property type="entry name" value="RIBOSOMAL PROTEIN L19"/>
    <property type="match status" value="1"/>
</dbReference>
<dbReference type="InterPro" id="IPR001857">
    <property type="entry name" value="Ribosomal_bL19"/>
</dbReference>
<protein>
    <recommendedName>
        <fullName evidence="4">50S ribosomal protein L19</fullName>
    </recommendedName>
</protein>
<evidence type="ECO:0000313" key="6">
    <source>
        <dbReference type="Proteomes" id="UP000034366"/>
    </source>
</evidence>
<comment type="caution">
    <text evidence="5">The sequence shown here is derived from an EMBL/GenBank/DDBJ whole genome shotgun (WGS) entry which is preliminary data.</text>
</comment>